<feature type="compositionally biased region" description="Acidic residues" evidence="2">
    <location>
        <begin position="19"/>
        <end position="38"/>
    </location>
</feature>
<dbReference type="AlphaFoldDB" id="A0AAW1HNF7"/>
<sequence>MASSKRSRPYDDPPSPESSAEEEEEIEEEEEEEDDEEQPPPTTQTPSKQQTPDSEDDDEEEDDDDSDDDVKNPVLTPKTPAESKKKVPQESDSETDSDTEPHPSQKAAANYTIKPVAKDSKPSSKAVKEKEKKASSKVSKPQLQVEEEEDGVEKKGMITRLWGFNDEIAVLQGMIDFKKEHNKDPGAVHDDFYNFIKSKLSNSKFSKGQVIDKVRRMKKKYKNNLSRASGGKDPEISNPHEFKSFQLSKIIWGNADDHNDVVSSANPKSRVKANVTENAVNNNSNNHVKSAKKIKISEKVSNSDGDMMEVDEEKKTRVVKDEKNEFGQLYPHLMKAFEVESVPRVPLLDGLKTCLTNIDSSKLEEWDKKWKEVRLAETNAYISRLALIQEQTTWFCNAMKSSKN</sequence>
<feature type="region of interest" description="Disordered" evidence="2">
    <location>
        <begin position="1"/>
        <end position="152"/>
    </location>
</feature>
<evidence type="ECO:0000259" key="3">
    <source>
        <dbReference type="Pfam" id="PF04504"/>
    </source>
</evidence>
<keyword evidence="5" id="KW-1185">Reference proteome</keyword>
<dbReference type="Proteomes" id="UP001443914">
    <property type="component" value="Unassembled WGS sequence"/>
</dbReference>
<dbReference type="Pfam" id="PF04504">
    <property type="entry name" value="GeBP-like_DBD"/>
    <property type="match status" value="1"/>
</dbReference>
<comment type="caution">
    <text evidence="4">The sequence shown here is derived from an EMBL/GenBank/DDBJ whole genome shotgun (WGS) entry which is preliminary data.</text>
</comment>
<evidence type="ECO:0000313" key="5">
    <source>
        <dbReference type="Proteomes" id="UP001443914"/>
    </source>
</evidence>
<proteinExistence type="inferred from homology"/>
<dbReference type="GO" id="GO:0005634">
    <property type="term" value="C:nucleus"/>
    <property type="evidence" value="ECO:0007669"/>
    <property type="project" value="TreeGrafter"/>
</dbReference>
<accession>A0AAW1HNF7</accession>
<feature type="compositionally biased region" description="Basic and acidic residues" evidence="2">
    <location>
        <begin position="116"/>
        <end position="134"/>
    </location>
</feature>
<reference evidence="4" key="1">
    <citation type="submission" date="2024-03" db="EMBL/GenBank/DDBJ databases">
        <title>WGS assembly of Saponaria officinalis var. Norfolk2.</title>
        <authorList>
            <person name="Jenkins J."/>
            <person name="Shu S."/>
            <person name="Grimwood J."/>
            <person name="Barry K."/>
            <person name="Goodstein D."/>
            <person name="Schmutz J."/>
            <person name="Leebens-Mack J."/>
            <person name="Osbourn A."/>
        </authorList>
    </citation>
    <scope>NUCLEOTIDE SEQUENCE [LARGE SCALE GENOMIC DNA]</scope>
    <source>
        <strain evidence="4">JIC</strain>
    </source>
</reference>
<organism evidence="4 5">
    <name type="scientific">Saponaria officinalis</name>
    <name type="common">Common soapwort</name>
    <name type="synonym">Lychnis saponaria</name>
    <dbReference type="NCBI Taxonomy" id="3572"/>
    <lineage>
        <taxon>Eukaryota</taxon>
        <taxon>Viridiplantae</taxon>
        <taxon>Streptophyta</taxon>
        <taxon>Embryophyta</taxon>
        <taxon>Tracheophyta</taxon>
        <taxon>Spermatophyta</taxon>
        <taxon>Magnoliopsida</taxon>
        <taxon>eudicotyledons</taxon>
        <taxon>Gunneridae</taxon>
        <taxon>Pentapetalae</taxon>
        <taxon>Caryophyllales</taxon>
        <taxon>Caryophyllaceae</taxon>
        <taxon>Caryophylleae</taxon>
        <taxon>Saponaria</taxon>
    </lineage>
</organism>
<name>A0AAW1HNF7_SAPOF</name>
<gene>
    <name evidence="4" type="ORF">RND81_11G177900</name>
</gene>
<feature type="domain" description="Glabrous enhancer-binding protein-like DBD" evidence="3">
    <location>
        <begin position="159"/>
        <end position="253"/>
    </location>
</feature>
<feature type="compositionally biased region" description="Acidic residues" evidence="2">
    <location>
        <begin position="53"/>
        <end position="68"/>
    </location>
</feature>
<dbReference type="InterPro" id="IPR053932">
    <property type="entry name" value="GeBP-like_DBD"/>
</dbReference>
<evidence type="ECO:0000313" key="4">
    <source>
        <dbReference type="EMBL" id="KAK9677952.1"/>
    </source>
</evidence>
<dbReference type="EMBL" id="JBDFQZ010000011">
    <property type="protein sequence ID" value="KAK9677952.1"/>
    <property type="molecule type" value="Genomic_DNA"/>
</dbReference>
<comment type="similarity">
    <text evidence="1">Belongs to the GeBP family.</text>
</comment>
<dbReference type="PANTHER" id="PTHR31662:SF33">
    <property type="entry name" value="DNA-BINDING STOREKEEPER PROTEIN TRANSCRIPTIONAL REGULATOR-LIKE PROTEIN"/>
    <property type="match status" value="1"/>
</dbReference>
<dbReference type="InterPro" id="IPR007592">
    <property type="entry name" value="GEBP"/>
</dbReference>
<dbReference type="GO" id="GO:0006355">
    <property type="term" value="P:regulation of DNA-templated transcription"/>
    <property type="evidence" value="ECO:0007669"/>
    <property type="project" value="InterPro"/>
</dbReference>
<dbReference type="PANTHER" id="PTHR31662">
    <property type="entry name" value="BNAANNG10740D PROTEIN-RELATED"/>
    <property type="match status" value="1"/>
</dbReference>
<evidence type="ECO:0000256" key="2">
    <source>
        <dbReference type="SAM" id="MobiDB-lite"/>
    </source>
</evidence>
<evidence type="ECO:0000256" key="1">
    <source>
        <dbReference type="ARBA" id="ARBA00010820"/>
    </source>
</evidence>
<protein>
    <recommendedName>
        <fullName evidence="3">Glabrous enhancer-binding protein-like DBD domain-containing protein</fullName>
    </recommendedName>
</protein>